<keyword evidence="2" id="KW-1185">Reference proteome</keyword>
<dbReference type="KEGG" id="bze:COCCADRAFT_110381"/>
<evidence type="ECO:0000313" key="1">
    <source>
        <dbReference type="EMBL" id="EUC27954.1"/>
    </source>
</evidence>
<dbReference type="Gene3D" id="3.80.10.10">
    <property type="entry name" value="Ribonuclease Inhibitor"/>
    <property type="match status" value="1"/>
</dbReference>
<dbReference type="Proteomes" id="UP000053841">
    <property type="component" value="Unassembled WGS sequence"/>
</dbReference>
<accession>W6XYZ6</accession>
<dbReference type="InterPro" id="IPR036047">
    <property type="entry name" value="F-box-like_dom_sf"/>
</dbReference>
<dbReference type="SUPFAM" id="SSF81383">
    <property type="entry name" value="F-box domain"/>
    <property type="match status" value="1"/>
</dbReference>
<dbReference type="EMBL" id="KI964858">
    <property type="protein sequence ID" value="EUC27954.1"/>
    <property type="molecule type" value="Genomic_DNA"/>
</dbReference>
<reference evidence="1 2" key="1">
    <citation type="journal article" date="2013" name="PLoS Genet.">
        <title>Comparative genome structure, secondary metabolite, and effector coding capacity across Cochliobolus pathogens.</title>
        <authorList>
            <person name="Condon B.J."/>
            <person name="Leng Y."/>
            <person name="Wu D."/>
            <person name="Bushley K.E."/>
            <person name="Ohm R.A."/>
            <person name="Otillar R."/>
            <person name="Martin J."/>
            <person name="Schackwitz W."/>
            <person name="Grimwood J."/>
            <person name="MohdZainudin N."/>
            <person name="Xue C."/>
            <person name="Wang R."/>
            <person name="Manning V.A."/>
            <person name="Dhillon B."/>
            <person name="Tu Z.J."/>
            <person name="Steffenson B.J."/>
            <person name="Salamov A."/>
            <person name="Sun H."/>
            <person name="Lowry S."/>
            <person name="LaButti K."/>
            <person name="Han J."/>
            <person name="Copeland A."/>
            <person name="Lindquist E."/>
            <person name="Barry K."/>
            <person name="Schmutz J."/>
            <person name="Baker S.E."/>
            <person name="Ciuffetti L.M."/>
            <person name="Grigoriev I.V."/>
            <person name="Zhong S."/>
            <person name="Turgeon B.G."/>
        </authorList>
    </citation>
    <scope>NUCLEOTIDE SEQUENCE [LARGE SCALE GENOMIC DNA]</scope>
    <source>
        <strain evidence="1 2">26-R-13</strain>
    </source>
</reference>
<dbReference type="AlphaFoldDB" id="W6XYZ6"/>
<gene>
    <name evidence="1" type="ORF">COCCADRAFT_110381</name>
</gene>
<organism evidence="1 2">
    <name type="scientific">Cochliobolus carbonum (strain 26-R-13)</name>
    <name type="common">Maize leaf spot fungus</name>
    <name type="synonym">Bipolaris zeicola</name>
    <dbReference type="NCBI Taxonomy" id="930089"/>
    <lineage>
        <taxon>Eukaryota</taxon>
        <taxon>Fungi</taxon>
        <taxon>Dikarya</taxon>
        <taxon>Ascomycota</taxon>
        <taxon>Pezizomycotina</taxon>
        <taxon>Dothideomycetes</taxon>
        <taxon>Pleosporomycetidae</taxon>
        <taxon>Pleosporales</taxon>
        <taxon>Pleosporineae</taxon>
        <taxon>Pleosporaceae</taxon>
        <taxon>Bipolaris</taxon>
    </lineage>
</organism>
<dbReference type="OrthoDB" id="3801271at2759"/>
<proteinExistence type="predicted"/>
<dbReference type="SUPFAM" id="SSF52047">
    <property type="entry name" value="RNI-like"/>
    <property type="match status" value="1"/>
</dbReference>
<evidence type="ECO:0000313" key="2">
    <source>
        <dbReference type="Proteomes" id="UP000053841"/>
    </source>
</evidence>
<name>W6XYZ6_COCC2</name>
<protein>
    <recommendedName>
        <fullName evidence="3">F-box domain-containing protein</fullName>
    </recommendedName>
</protein>
<evidence type="ECO:0008006" key="3">
    <source>
        <dbReference type="Google" id="ProtNLM"/>
    </source>
</evidence>
<dbReference type="GeneID" id="19144090"/>
<dbReference type="InterPro" id="IPR032675">
    <property type="entry name" value="LRR_dom_sf"/>
</dbReference>
<sequence length="475" mass="54296">MSFSKLSTELDTKILEYLHDDRPSLTAMSMVSKYFRRITEPILYRDLCFPEMTTIQMKQLLTIVLLRPQLAKHVRSFTMVPKRRNPLDRTDNTPSKEEMEAWNNLHQANYPALFALSQKLKTFRLNPQFVQIWFIHILDCAFSHYLASRDPFLDPFLAAFLILTTNIETINLTATLGESLRKCRAILSIPWSGYPVDGTQQEQEPFNKLSDLCIAEDSFWENLYDRSFDVSIPSRVKRLRLPGWDMSALHMQGETMLALQHLDLRHVTVSPADLVQCLRTGQLANLRHLNLGGIEERVDPTHGGHLDITILGRGLAQHTPSLEVLEMRETAYSVVYCFNIGSLVELTRLHTLRIDIIHLVLAGGSGYDDPIDPHRILPASLRHLELTELQAEDVNQYCEEAGNDEIRPNHTQFIVNTVRTFSLLESLRIHVFIYGYNAPHRTISKVLSKASVDLLLGLERKGGERELEIGIHSLP</sequence>
<dbReference type="RefSeq" id="XP_007717735.1">
    <property type="nucleotide sequence ID" value="XM_007719545.1"/>
</dbReference>
<dbReference type="HOGENOM" id="CLU_576423_0_0_1"/>